<keyword evidence="3" id="KW-1185">Reference proteome</keyword>
<gene>
    <name evidence="2" type="ORF">SAMN05216313_12472</name>
</gene>
<dbReference type="Pfam" id="PF04965">
    <property type="entry name" value="GPW_gp25"/>
    <property type="match status" value="1"/>
</dbReference>
<organism evidence="2 3">
    <name type="scientific">Enterocloster lavalensis</name>
    <dbReference type="NCBI Taxonomy" id="460384"/>
    <lineage>
        <taxon>Bacteria</taxon>
        <taxon>Bacillati</taxon>
        <taxon>Bacillota</taxon>
        <taxon>Clostridia</taxon>
        <taxon>Lachnospirales</taxon>
        <taxon>Lachnospiraceae</taxon>
        <taxon>Enterocloster</taxon>
    </lineage>
</organism>
<proteinExistence type="predicted"/>
<dbReference type="SUPFAM" id="SSF160719">
    <property type="entry name" value="gpW/gp25-like"/>
    <property type="match status" value="1"/>
</dbReference>
<evidence type="ECO:0000313" key="3">
    <source>
        <dbReference type="Proteomes" id="UP000198508"/>
    </source>
</evidence>
<dbReference type="AlphaFoldDB" id="A0A1I0IYU2"/>
<sequence length="141" mass="16487">MEQYELPKGFLGCGFKFPVQVDGNTGRMRTVSYEDDIKEAIRIILMTRKGERVRNPDFGCRIHDYAFADMDYTTLNAVKREVERALVQWEPRIDEIEVSMDTSQETEGVLLIRINYRVRSTNNPYNLVFPYYLNEGFGTEL</sequence>
<dbReference type="Gene3D" id="3.10.450.40">
    <property type="match status" value="1"/>
</dbReference>
<reference evidence="3" key="1">
    <citation type="submission" date="2016-10" db="EMBL/GenBank/DDBJ databases">
        <authorList>
            <person name="Varghese N."/>
            <person name="Submissions S."/>
        </authorList>
    </citation>
    <scope>NUCLEOTIDE SEQUENCE [LARGE SCALE GENOMIC DNA]</scope>
    <source>
        <strain evidence="3">NLAE-zl-G277</strain>
    </source>
</reference>
<dbReference type="RefSeq" id="WP_207648771.1">
    <property type="nucleotide sequence ID" value="NZ_FOIM01000024.1"/>
</dbReference>
<evidence type="ECO:0000259" key="1">
    <source>
        <dbReference type="Pfam" id="PF04965"/>
    </source>
</evidence>
<dbReference type="STRING" id="460384.SAMN05216313_12472"/>
<accession>A0A1I0IYU2</accession>
<protein>
    <recommendedName>
        <fullName evidence="1">IraD/Gp25-like domain-containing protein</fullName>
    </recommendedName>
</protein>
<feature type="domain" description="IraD/Gp25-like" evidence="1">
    <location>
        <begin position="32"/>
        <end position="122"/>
    </location>
</feature>
<dbReference type="Proteomes" id="UP000198508">
    <property type="component" value="Unassembled WGS sequence"/>
</dbReference>
<dbReference type="InterPro" id="IPR007048">
    <property type="entry name" value="IraD/Gp25-like"/>
</dbReference>
<evidence type="ECO:0000313" key="2">
    <source>
        <dbReference type="EMBL" id="SEU01883.1"/>
    </source>
</evidence>
<name>A0A1I0IYU2_9FIRM</name>
<dbReference type="EMBL" id="FOIM01000024">
    <property type="protein sequence ID" value="SEU01883.1"/>
    <property type="molecule type" value="Genomic_DNA"/>
</dbReference>